<feature type="signal peptide" evidence="2">
    <location>
        <begin position="1"/>
        <end position="23"/>
    </location>
</feature>
<feature type="chain" id="PRO_5008673284" evidence="2">
    <location>
        <begin position="24"/>
        <end position="732"/>
    </location>
</feature>
<reference evidence="4 5" key="1">
    <citation type="submission" date="2016-05" db="EMBL/GenBank/DDBJ databases">
        <title>Genomic Taxonomy of the Vibrionaceae.</title>
        <authorList>
            <person name="Gomez-Gil B."/>
            <person name="Enciso-Ibarra J."/>
        </authorList>
    </citation>
    <scope>NUCLEOTIDE SEQUENCE [LARGE SCALE GENOMIC DNA]</scope>
    <source>
        <strain evidence="4 5">CAIM 1920</strain>
    </source>
</reference>
<evidence type="ECO:0000256" key="2">
    <source>
        <dbReference type="SAM" id="SignalP"/>
    </source>
</evidence>
<dbReference type="Pfam" id="PF02839">
    <property type="entry name" value="CBM_5_12"/>
    <property type="match status" value="1"/>
</dbReference>
<dbReference type="Proteomes" id="UP000094936">
    <property type="component" value="Unassembled WGS sequence"/>
</dbReference>
<evidence type="ECO:0000313" key="4">
    <source>
        <dbReference type="EMBL" id="ODA35053.1"/>
    </source>
</evidence>
<feature type="domain" description="Chitin-binding type-3" evidence="3">
    <location>
        <begin position="684"/>
        <end position="728"/>
    </location>
</feature>
<sequence length="732" mass="78839">MFNTKKTALGFVIAAACAAPVQASGVQAFLDSLRDFESGINPALADFYLENLDNPVYTYAQVTEPGRLVRDCSTGEMISEPTTISDFFKKLGIDGIYNPDTPNDPAMFREMQYNSMNAWGFIGYQLGEALLIDSGYYSPTTAVVDGVEYDSFYMFVPDSTWIGCKTEALAEIEGSGGNKVYVTDNNLWEGTFVGKNGVNSLADLRLPEKQELVIRDAMHFNYKVLTKLLSDANMTWEQALNKSWPGEDDNGRPIEVKATMSGLLAAAHLRGAWGTGALLTKDQITCDELGTCITKYVYKFGGFDTIFDVPGDSTTHGSPYPEVLTAGWGNDTVITGGGSDKLMLNEQQGSTTTVVDFTVGDDLVVLSGWNAADPLANLVVAETGEGAELQFAGQRVVLNGVSASSVQANPADVIVKSNIYPLAWRGKSVVDNFDPNIDKIEGTSGIGFKHLKAYQTENSVIIGPQAQDGGIYAYYELTGLTLADLRPDMFVNVTGSFDRLGFIVPLNHINWGWNMELVVGSFDVSKTVLTVPSNNPVPFASLQLVQQGADTVISLVEPYAKGDKKKIILKNTEVGSLSANNFAGFTGDFSEVTVDNPVFFDITVTVDGLGGSVSPTPDANGVIKGKGGTDFTINFTADQGYAVKAVIVDGQVQPASGSYTFTALSGAHTVSVSFEKSDNPTPSCPANWDPDTVYTGGEEVLYQQNIYRAQWWNKNVTPGGQWGPWDLIGPCE</sequence>
<gene>
    <name evidence="4" type="ORF">A8L45_05075</name>
</gene>
<dbReference type="Gene3D" id="2.10.10.20">
    <property type="entry name" value="Carbohydrate-binding module superfamily 5/12"/>
    <property type="match status" value="1"/>
</dbReference>
<dbReference type="PROSITE" id="PS51257">
    <property type="entry name" value="PROKAR_LIPOPROTEIN"/>
    <property type="match status" value="1"/>
</dbReference>
<comment type="caution">
    <text evidence="4">The sequence shown here is derived from an EMBL/GenBank/DDBJ whole genome shotgun (WGS) entry which is preliminary data.</text>
</comment>
<dbReference type="InterPro" id="IPR003610">
    <property type="entry name" value="CBM5/12"/>
</dbReference>
<dbReference type="GO" id="GO:0030246">
    <property type="term" value="F:carbohydrate binding"/>
    <property type="evidence" value="ECO:0007669"/>
    <property type="project" value="InterPro"/>
</dbReference>
<dbReference type="OrthoDB" id="480426at2"/>
<dbReference type="GO" id="GO:0005975">
    <property type="term" value="P:carbohydrate metabolic process"/>
    <property type="evidence" value="ECO:0007669"/>
    <property type="project" value="InterPro"/>
</dbReference>
<evidence type="ECO:0000259" key="3">
    <source>
        <dbReference type="SMART" id="SM00495"/>
    </source>
</evidence>
<dbReference type="CDD" id="cd12215">
    <property type="entry name" value="ChiC_BD"/>
    <property type="match status" value="1"/>
</dbReference>
<dbReference type="SMART" id="SM00495">
    <property type="entry name" value="ChtBD3"/>
    <property type="match status" value="1"/>
</dbReference>
<dbReference type="RefSeq" id="WP_068899901.1">
    <property type="nucleotide sequence ID" value="NZ_JBHUIF010000013.1"/>
</dbReference>
<dbReference type="Gene3D" id="2.150.10.10">
    <property type="entry name" value="Serralysin-like metalloprotease, C-terminal"/>
    <property type="match status" value="1"/>
</dbReference>
<dbReference type="EMBL" id="LYBM01000006">
    <property type="protein sequence ID" value="ODA35053.1"/>
    <property type="molecule type" value="Genomic_DNA"/>
</dbReference>
<protein>
    <submittedName>
        <fullName evidence="4">Sugar-binding protein</fullName>
    </submittedName>
</protein>
<dbReference type="STRING" id="1080227.A8L45_05075"/>
<dbReference type="GO" id="GO:0005576">
    <property type="term" value="C:extracellular region"/>
    <property type="evidence" value="ECO:0007669"/>
    <property type="project" value="InterPro"/>
</dbReference>
<dbReference type="SUPFAM" id="SSF51120">
    <property type="entry name" value="beta-Roll"/>
    <property type="match status" value="1"/>
</dbReference>
<dbReference type="AlphaFoldDB" id="A0A1C3EP80"/>
<keyword evidence="1" id="KW-0378">Hydrolase</keyword>
<evidence type="ECO:0000313" key="5">
    <source>
        <dbReference type="Proteomes" id="UP000094936"/>
    </source>
</evidence>
<dbReference type="InterPro" id="IPR036573">
    <property type="entry name" value="CBM_sf_5/12"/>
</dbReference>
<keyword evidence="2" id="KW-0732">Signal</keyword>
<evidence type="ECO:0000256" key="1">
    <source>
        <dbReference type="ARBA" id="ARBA00022801"/>
    </source>
</evidence>
<organism evidence="4 5">
    <name type="scientific">Veronia pacifica</name>
    <dbReference type="NCBI Taxonomy" id="1080227"/>
    <lineage>
        <taxon>Bacteria</taxon>
        <taxon>Pseudomonadati</taxon>
        <taxon>Pseudomonadota</taxon>
        <taxon>Gammaproteobacteria</taxon>
        <taxon>Vibrionales</taxon>
        <taxon>Vibrionaceae</taxon>
        <taxon>Veronia</taxon>
    </lineage>
</organism>
<dbReference type="SUPFAM" id="SSF51055">
    <property type="entry name" value="Carbohydrate binding domain"/>
    <property type="match status" value="1"/>
</dbReference>
<proteinExistence type="predicted"/>
<dbReference type="InterPro" id="IPR011049">
    <property type="entry name" value="Serralysin-like_metalloprot_C"/>
</dbReference>
<name>A0A1C3EP80_9GAMM</name>
<dbReference type="GO" id="GO:0004553">
    <property type="term" value="F:hydrolase activity, hydrolyzing O-glycosyl compounds"/>
    <property type="evidence" value="ECO:0007669"/>
    <property type="project" value="InterPro"/>
</dbReference>
<accession>A0A1C3EP80</accession>
<keyword evidence="5" id="KW-1185">Reference proteome</keyword>